<keyword evidence="5 8" id="KW-0812">Transmembrane</keyword>
<feature type="transmembrane region" description="Helical" evidence="8">
    <location>
        <begin position="61"/>
        <end position="78"/>
    </location>
</feature>
<dbReference type="Proteomes" id="UP000658613">
    <property type="component" value="Unassembled WGS sequence"/>
</dbReference>
<evidence type="ECO:0000313" key="9">
    <source>
        <dbReference type="EMBL" id="MBG6121601.1"/>
    </source>
</evidence>
<dbReference type="GO" id="GO:0033214">
    <property type="term" value="P:siderophore-iron import into cell"/>
    <property type="evidence" value="ECO:0007669"/>
    <property type="project" value="TreeGrafter"/>
</dbReference>
<feature type="transmembrane region" description="Helical" evidence="8">
    <location>
        <begin position="252"/>
        <end position="270"/>
    </location>
</feature>
<accession>A0A931E1F8</accession>
<dbReference type="GO" id="GO:0022857">
    <property type="term" value="F:transmembrane transporter activity"/>
    <property type="evidence" value="ECO:0007669"/>
    <property type="project" value="InterPro"/>
</dbReference>
<keyword evidence="7 8" id="KW-0472">Membrane</keyword>
<evidence type="ECO:0000256" key="5">
    <source>
        <dbReference type="ARBA" id="ARBA00022692"/>
    </source>
</evidence>
<feature type="transmembrane region" description="Helical" evidence="8">
    <location>
        <begin position="148"/>
        <end position="169"/>
    </location>
</feature>
<dbReference type="CDD" id="cd06550">
    <property type="entry name" value="TM_ABC_iron-siderophores_like"/>
    <property type="match status" value="1"/>
</dbReference>
<dbReference type="AlphaFoldDB" id="A0A931E1F8"/>
<comment type="similarity">
    <text evidence="2">Belongs to the binding-protein-dependent transport system permease family. FecCD subfamily.</text>
</comment>
<dbReference type="SUPFAM" id="SSF81345">
    <property type="entry name" value="ABC transporter involved in vitamin B12 uptake, BtuC"/>
    <property type="match status" value="1"/>
</dbReference>
<sequence>MLSAKRGAGIVACLCALILFIVASFLVGSNMIAPARVIEVLRAPDGSFESTIINGQRVPRTILVILVGSALGVAGALMQALTRNPLAEPGLLGVNAGASLSVVLSVAIIGVADIRLYVWFAFLGAAIATVAVYVLGGGVRADASTAKLALAGVAISMAVSSLVDFVNLSNKEVYNEFRFWAAGSVENRGYPVMYAVIGFIALGLILAVITAPGLNAMALGEEAARGLGVNIARLRTIVMVALTLLAGAATAAVGPIMFIGLGVPYIARFFCGPDQRWVIPVSALVAPTVFLGADLLARVVVYPQEIPTGVITAMIGAPIFIAIARQRRIEAL</sequence>
<dbReference type="Pfam" id="PF01032">
    <property type="entry name" value="FecCD"/>
    <property type="match status" value="1"/>
</dbReference>
<comment type="caution">
    <text evidence="9">The sequence shown here is derived from an EMBL/GenBank/DDBJ whole genome shotgun (WGS) entry which is preliminary data.</text>
</comment>
<evidence type="ECO:0000256" key="2">
    <source>
        <dbReference type="ARBA" id="ARBA00007935"/>
    </source>
</evidence>
<dbReference type="GO" id="GO:0005886">
    <property type="term" value="C:plasma membrane"/>
    <property type="evidence" value="ECO:0007669"/>
    <property type="project" value="UniProtKB-SubCell"/>
</dbReference>
<dbReference type="Gene3D" id="1.10.3470.10">
    <property type="entry name" value="ABC transporter involved in vitamin B12 uptake, BtuC"/>
    <property type="match status" value="1"/>
</dbReference>
<evidence type="ECO:0000256" key="1">
    <source>
        <dbReference type="ARBA" id="ARBA00004651"/>
    </source>
</evidence>
<name>A0A931E1F8_9CORY</name>
<dbReference type="EMBL" id="JADOUE010000001">
    <property type="protein sequence ID" value="MBG6121601.1"/>
    <property type="molecule type" value="Genomic_DNA"/>
</dbReference>
<dbReference type="InterPro" id="IPR000522">
    <property type="entry name" value="ABC_transptr_permease_BtuC"/>
</dbReference>
<feature type="transmembrane region" description="Helical" evidence="8">
    <location>
        <begin position="189"/>
        <end position="214"/>
    </location>
</feature>
<keyword evidence="3" id="KW-0813">Transport</keyword>
<evidence type="ECO:0000313" key="10">
    <source>
        <dbReference type="Proteomes" id="UP000658613"/>
    </source>
</evidence>
<organism evidence="9 10">
    <name type="scientific">Corynebacterium aquatimens</name>
    <dbReference type="NCBI Taxonomy" id="1190508"/>
    <lineage>
        <taxon>Bacteria</taxon>
        <taxon>Bacillati</taxon>
        <taxon>Actinomycetota</taxon>
        <taxon>Actinomycetes</taxon>
        <taxon>Mycobacteriales</taxon>
        <taxon>Corynebacteriaceae</taxon>
        <taxon>Corynebacterium</taxon>
    </lineage>
</organism>
<feature type="transmembrane region" description="Helical" evidence="8">
    <location>
        <begin position="116"/>
        <end position="136"/>
    </location>
</feature>
<dbReference type="PANTHER" id="PTHR30472">
    <property type="entry name" value="FERRIC ENTEROBACTIN TRANSPORT SYSTEM PERMEASE PROTEIN"/>
    <property type="match status" value="1"/>
</dbReference>
<evidence type="ECO:0000256" key="6">
    <source>
        <dbReference type="ARBA" id="ARBA00022989"/>
    </source>
</evidence>
<dbReference type="PANTHER" id="PTHR30472:SF1">
    <property type="entry name" value="FE(3+) DICITRATE TRANSPORT SYSTEM PERMEASE PROTEIN FECC-RELATED"/>
    <property type="match status" value="1"/>
</dbReference>
<keyword evidence="4" id="KW-1003">Cell membrane</keyword>
<evidence type="ECO:0000256" key="3">
    <source>
        <dbReference type="ARBA" id="ARBA00022448"/>
    </source>
</evidence>
<gene>
    <name evidence="9" type="ORF">IW254_000570</name>
</gene>
<evidence type="ECO:0000256" key="4">
    <source>
        <dbReference type="ARBA" id="ARBA00022475"/>
    </source>
</evidence>
<dbReference type="FunFam" id="1.10.3470.10:FF:000001">
    <property type="entry name" value="Vitamin B12 ABC transporter permease BtuC"/>
    <property type="match status" value="1"/>
</dbReference>
<keyword evidence="6 8" id="KW-1133">Transmembrane helix</keyword>
<proteinExistence type="inferred from homology"/>
<dbReference type="RefSeq" id="WP_290178886.1">
    <property type="nucleotide sequence ID" value="NZ_CP046980.1"/>
</dbReference>
<dbReference type="InterPro" id="IPR037294">
    <property type="entry name" value="ABC_BtuC-like"/>
</dbReference>
<feature type="transmembrane region" description="Helical" evidence="8">
    <location>
        <begin position="306"/>
        <end position="324"/>
    </location>
</feature>
<protein>
    <submittedName>
        <fullName evidence="9">Iron complex transport system permease protein</fullName>
    </submittedName>
</protein>
<feature type="transmembrane region" description="Helical" evidence="8">
    <location>
        <begin position="90"/>
        <end position="110"/>
    </location>
</feature>
<keyword evidence="10" id="KW-1185">Reference proteome</keyword>
<evidence type="ECO:0000256" key="7">
    <source>
        <dbReference type="ARBA" id="ARBA00023136"/>
    </source>
</evidence>
<evidence type="ECO:0000256" key="8">
    <source>
        <dbReference type="SAM" id="Phobius"/>
    </source>
</evidence>
<comment type="subcellular location">
    <subcellularLocation>
        <location evidence="1">Cell membrane</location>
        <topology evidence="1">Multi-pass membrane protein</topology>
    </subcellularLocation>
</comment>
<feature type="transmembrane region" description="Helical" evidence="8">
    <location>
        <begin position="277"/>
        <end position="300"/>
    </location>
</feature>
<reference evidence="9" key="1">
    <citation type="submission" date="2020-11" db="EMBL/GenBank/DDBJ databases">
        <title>Sequencing the genomes of 1000 actinobacteria strains.</title>
        <authorList>
            <person name="Klenk H.-P."/>
        </authorList>
    </citation>
    <scope>NUCLEOTIDE SEQUENCE</scope>
    <source>
        <strain evidence="9">DSM 45632</strain>
    </source>
</reference>